<dbReference type="Pfam" id="PF16320">
    <property type="entry name" value="Ribosomal_L12_N"/>
    <property type="match status" value="1"/>
</dbReference>
<evidence type="ECO:0000256" key="1">
    <source>
        <dbReference type="ARBA" id="ARBA00007197"/>
    </source>
</evidence>
<dbReference type="PANTHER" id="PTHR45987">
    <property type="entry name" value="39S RIBOSOMAL PROTEIN L12"/>
    <property type="match status" value="1"/>
</dbReference>
<evidence type="ECO:0000313" key="7">
    <source>
        <dbReference type="Proteomes" id="UP000410492"/>
    </source>
</evidence>
<dbReference type="Gene3D" id="3.30.1390.10">
    <property type="match status" value="1"/>
</dbReference>
<dbReference type="InterPro" id="IPR000206">
    <property type="entry name" value="Ribosomal_bL12"/>
</dbReference>
<dbReference type="PANTHER" id="PTHR45987:SF4">
    <property type="entry name" value="LARGE RIBOSOMAL SUBUNIT PROTEIN BL12M"/>
    <property type="match status" value="1"/>
</dbReference>
<feature type="domain" description="Large ribosomal subunit protein bL12 C-terminal" evidence="4">
    <location>
        <begin position="121"/>
        <end position="189"/>
    </location>
</feature>
<dbReference type="SUPFAM" id="SSF54736">
    <property type="entry name" value="ClpS-like"/>
    <property type="match status" value="1"/>
</dbReference>
<keyword evidence="2" id="KW-0689">Ribosomal protein</keyword>
<accession>A0A653CW23</accession>
<keyword evidence="3" id="KW-0687">Ribonucleoprotein</keyword>
<reference evidence="6 7" key="1">
    <citation type="submission" date="2019-01" db="EMBL/GenBank/DDBJ databases">
        <authorList>
            <person name="Sayadi A."/>
        </authorList>
    </citation>
    <scope>NUCLEOTIDE SEQUENCE [LARGE SCALE GENOMIC DNA]</scope>
</reference>
<evidence type="ECO:0000259" key="4">
    <source>
        <dbReference type="Pfam" id="PF00542"/>
    </source>
</evidence>
<keyword evidence="7" id="KW-1185">Reference proteome</keyword>
<dbReference type="GO" id="GO:0003729">
    <property type="term" value="F:mRNA binding"/>
    <property type="evidence" value="ECO:0007669"/>
    <property type="project" value="TreeGrafter"/>
</dbReference>
<protein>
    <recommendedName>
        <fullName evidence="8">39S ribosomal protein L12, mitochondrial</fullName>
    </recommendedName>
</protein>
<dbReference type="Gene3D" id="1.20.5.710">
    <property type="entry name" value="Single helix bin"/>
    <property type="match status" value="1"/>
</dbReference>
<sequence>MMQESRLLARSFQKLKYWRNISKCVASPRPQAAVAESVAAPVEKLVVPPPSNEDKPVSPKIEKLVTEISQLNLIEVSELSGLLKKRLNLPDAPVMPVGGFAAPVAKDDEEEAAPQKVKSVFTVKLTKFDEKQKVALIKEIKNLLEGMNLVQAKKFVESAPTVVRSEVPKDEADKLKAAIEKVGGTVEIE</sequence>
<feature type="domain" description="Large ribosomal subunit protein bL12 oligomerization" evidence="5">
    <location>
        <begin position="60"/>
        <end position="105"/>
    </location>
</feature>
<evidence type="ECO:0000256" key="2">
    <source>
        <dbReference type="ARBA" id="ARBA00022980"/>
    </source>
</evidence>
<dbReference type="EMBL" id="CAACVG010009053">
    <property type="protein sequence ID" value="VEN51899.1"/>
    <property type="molecule type" value="Genomic_DNA"/>
</dbReference>
<dbReference type="InterPro" id="IPR036235">
    <property type="entry name" value="Ribosomal_bL12_oligo_N_sf"/>
</dbReference>
<evidence type="ECO:0000256" key="3">
    <source>
        <dbReference type="ARBA" id="ARBA00023274"/>
    </source>
</evidence>
<comment type="similarity">
    <text evidence="1">Belongs to the bacterial ribosomal protein bL12 family.</text>
</comment>
<evidence type="ECO:0000259" key="5">
    <source>
        <dbReference type="Pfam" id="PF16320"/>
    </source>
</evidence>
<dbReference type="Pfam" id="PF00542">
    <property type="entry name" value="Ribosomal_L12"/>
    <property type="match status" value="1"/>
</dbReference>
<dbReference type="InterPro" id="IPR014719">
    <property type="entry name" value="Ribosomal_bL12_C/ClpS-like"/>
</dbReference>
<organism evidence="6 7">
    <name type="scientific">Callosobruchus maculatus</name>
    <name type="common">Southern cowpea weevil</name>
    <name type="synonym">Pulse bruchid</name>
    <dbReference type="NCBI Taxonomy" id="64391"/>
    <lineage>
        <taxon>Eukaryota</taxon>
        <taxon>Metazoa</taxon>
        <taxon>Ecdysozoa</taxon>
        <taxon>Arthropoda</taxon>
        <taxon>Hexapoda</taxon>
        <taxon>Insecta</taxon>
        <taxon>Pterygota</taxon>
        <taxon>Neoptera</taxon>
        <taxon>Endopterygota</taxon>
        <taxon>Coleoptera</taxon>
        <taxon>Polyphaga</taxon>
        <taxon>Cucujiformia</taxon>
        <taxon>Chrysomeloidea</taxon>
        <taxon>Chrysomelidae</taxon>
        <taxon>Bruchinae</taxon>
        <taxon>Bruchini</taxon>
        <taxon>Callosobruchus</taxon>
    </lineage>
</organism>
<dbReference type="GO" id="GO:0005762">
    <property type="term" value="C:mitochondrial large ribosomal subunit"/>
    <property type="evidence" value="ECO:0007669"/>
    <property type="project" value="TreeGrafter"/>
</dbReference>
<evidence type="ECO:0000313" key="6">
    <source>
        <dbReference type="EMBL" id="VEN51899.1"/>
    </source>
</evidence>
<dbReference type="GO" id="GO:0003735">
    <property type="term" value="F:structural constituent of ribosome"/>
    <property type="evidence" value="ECO:0007669"/>
    <property type="project" value="InterPro"/>
</dbReference>
<dbReference type="SUPFAM" id="SSF48300">
    <property type="entry name" value="Ribosomal protein L7/12, oligomerisation (N-terminal) domain"/>
    <property type="match status" value="1"/>
</dbReference>
<name>A0A653CW23_CALMS</name>
<dbReference type="FunFam" id="3.30.1390.10:FF:000001">
    <property type="entry name" value="50S ribosomal protein L7/L12"/>
    <property type="match status" value="1"/>
</dbReference>
<dbReference type="InterPro" id="IPR008932">
    <property type="entry name" value="Ribosomal_bL12_oligo"/>
</dbReference>
<proteinExistence type="inferred from homology"/>
<dbReference type="Proteomes" id="UP000410492">
    <property type="component" value="Unassembled WGS sequence"/>
</dbReference>
<dbReference type="AlphaFoldDB" id="A0A653CW23"/>
<evidence type="ECO:0008006" key="8">
    <source>
        <dbReference type="Google" id="ProtNLM"/>
    </source>
</evidence>
<dbReference type="InterPro" id="IPR013823">
    <property type="entry name" value="Ribosomal_bL12_C"/>
</dbReference>
<dbReference type="OrthoDB" id="250175at2759"/>
<gene>
    <name evidence="6" type="ORF">CALMAC_LOCUS12213</name>
</gene>
<dbReference type="GO" id="GO:0006412">
    <property type="term" value="P:translation"/>
    <property type="evidence" value="ECO:0007669"/>
    <property type="project" value="InterPro"/>
</dbReference>